<gene>
    <name evidence="1" type="ORF">PM001_LOCUS30674</name>
</gene>
<dbReference type="CDD" id="cd09272">
    <property type="entry name" value="RNase_HI_RT_Ty1"/>
    <property type="match status" value="1"/>
</dbReference>
<name>A0AAV1VIG3_9STRA</name>
<proteinExistence type="predicted"/>
<organism evidence="1 2">
    <name type="scientific">Peronospora matthiolae</name>
    <dbReference type="NCBI Taxonomy" id="2874970"/>
    <lineage>
        <taxon>Eukaryota</taxon>
        <taxon>Sar</taxon>
        <taxon>Stramenopiles</taxon>
        <taxon>Oomycota</taxon>
        <taxon>Peronosporomycetes</taxon>
        <taxon>Peronosporales</taxon>
        <taxon>Peronosporaceae</taxon>
        <taxon>Peronospora</taxon>
    </lineage>
</organism>
<comment type="caution">
    <text evidence="1">The sequence shown here is derived from an EMBL/GenBank/DDBJ whole genome shotgun (WGS) entry which is preliminary data.</text>
</comment>
<accession>A0AAV1VIG3</accession>
<evidence type="ECO:0000313" key="2">
    <source>
        <dbReference type="Proteomes" id="UP001162060"/>
    </source>
</evidence>
<dbReference type="AlphaFoldDB" id="A0AAV1VIG3"/>
<dbReference type="EMBL" id="CAKLBY020000331">
    <property type="protein sequence ID" value="CAK7945524.1"/>
    <property type="molecule type" value="Genomic_DNA"/>
</dbReference>
<sequence>MALAQTNRDTLQLEACSDADYAADRADSKSPTGGVVLLNGMAVSWDAKKQDGMLGEVGMAPIVPMLMYVDKQAVISQIEDEASSIKDERIDVRHKHLCNLAQRGIVTTKYVLSELMLAALITKALDATKLATLLSLMWLQ</sequence>
<reference evidence="1" key="1">
    <citation type="submission" date="2024-01" db="EMBL/GenBank/DDBJ databases">
        <authorList>
            <person name="Webb A."/>
        </authorList>
    </citation>
    <scope>NUCLEOTIDE SEQUENCE</scope>
    <source>
        <strain evidence="1">Pm1</strain>
    </source>
</reference>
<protein>
    <submittedName>
        <fullName evidence="1">Uncharacterized protein</fullName>
    </submittedName>
</protein>
<evidence type="ECO:0000313" key="1">
    <source>
        <dbReference type="EMBL" id="CAK7945524.1"/>
    </source>
</evidence>
<dbReference type="Proteomes" id="UP001162060">
    <property type="component" value="Unassembled WGS sequence"/>
</dbReference>